<dbReference type="RefSeq" id="WP_010798983.1">
    <property type="nucleotide sequence ID" value="NZ_FQYS01000006.1"/>
</dbReference>
<dbReference type="AlphaFoldDB" id="A0A2X2DAL5"/>
<dbReference type="Proteomes" id="UP000626180">
    <property type="component" value="Unassembled WGS sequence"/>
</dbReference>
<evidence type="ECO:0000313" key="4">
    <source>
        <dbReference type="Proteomes" id="UP000250443"/>
    </source>
</evidence>
<evidence type="ECO:0000259" key="1">
    <source>
        <dbReference type="PROSITE" id="PS51725"/>
    </source>
</evidence>
<evidence type="ECO:0000313" key="3">
    <source>
        <dbReference type="EMBL" id="SPZ16414.1"/>
    </source>
</evidence>
<gene>
    <name evidence="2" type="ORF">IRZ65_11750</name>
    <name evidence="3" type="ORF">NCTC11842_05446</name>
</gene>
<dbReference type="EMBL" id="JADMCD010000005">
    <property type="protein sequence ID" value="MBF8641357.1"/>
    <property type="molecule type" value="Genomic_DNA"/>
</dbReference>
<dbReference type="PANTHER" id="PTHR33336">
    <property type="entry name" value="QUINOL MONOOXYGENASE YGIN-RELATED"/>
    <property type="match status" value="1"/>
</dbReference>
<keyword evidence="5" id="KW-1185">Reference proteome</keyword>
<accession>A0A2X2DAL5</accession>
<protein>
    <submittedName>
        <fullName evidence="3">Antibiotic biosynthesis monooxygenase</fullName>
    </submittedName>
</protein>
<dbReference type="Pfam" id="PF03992">
    <property type="entry name" value="ABM"/>
    <property type="match status" value="1"/>
</dbReference>
<dbReference type="EMBL" id="UAUF01000015">
    <property type="protein sequence ID" value="SPZ16414.1"/>
    <property type="molecule type" value="Genomic_DNA"/>
</dbReference>
<keyword evidence="3" id="KW-0560">Oxidoreductase</keyword>
<feature type="domain" description="ABM" evidence="1">
    <location>
        <begin position="4"/>
        <end position="93"/>
    </location>
</feature>
<reference evidence="3 4" key="1">
    <citation type="submission" date="2018-06" db="EMBL/GenBank/DDBJ databases">
        <authorList>
            <consortium name="Pathogen Informatics"/>
            <person name="Doyle S."/>
        </authorList>
    </citation>
    <scope>NUCLEOTIDE SEQUENCE [LARGE SCALE GENOMIC DNA]</scope>
    <source>
        <strain evidence="3 4">NCTC11842</strain>
    </source>
</reference>
<dbReference type="InterPro" id="IPR007138">
    <property type="entry name" value="ABM_dom"/>
</dbReference>
<dbReference type="Gene3D" id="3.30.70.100">
    <property type="match status" value="1"/>
</dbReference>
<dbReference type="InterPro" id="IPR011008">
    <property type="entry name" value="Dimeric_a/b-barrel"/>
</dbReference>
<evidence type="ECO:0000313" key="2">
    <source>
        <dbReference type="EMBL" id="MBF8641357.1"/>
    </source>
</evidence>
<proteinExistence type="predicted"/>
<keyword evidence="3" id="KW-0503">Monooxygenase</keyword>
<dbReference type="PROSITE" id="PS51725">
    <property type="entry name" value="ABM"/>
    <property type="match status" value="1"/>
</dbReference>
<sequence length="101" mass="11533">MSQFTNIAFIRARSGKTEVLGQQLMSLIAPSRHEPGCLAYTIHQGRDEPNEWFIHEVWRSPEDLAAHLERPYVKAFLAQLPALMDGEIDMRAFQLIDLEPA</sequence>
<dbReference type="SUPFAM" id="SSF54909">
    <property type="entry name" value="Dimeric alpha+beta barrel"/>
    <property type="match status" value="1"/>
</dbReference>
<dbReference type="GO" id="GO:0004497">
    <property type="term" value="F:monooxygenase activity"/>
    <property type="evidence" value="ECO:0007669"/>
    <property type="project" value="UniProtKB-KW"/>
</dbReference>
<name>A0A2X2DAL5_PSELU</name>
<dbReference type="PANTHER" id="PTHR33336:SF3">
    <property type="entry name" value="ABM DOMAIN-CONTAINING PROTEIN"/>
    <property type="match status" value="1"/>
</dbReference>
<organism evidence="3 4">
    <name type="scientific">Pseudomonas luteola</name>
    <dbReference type="NCBI Taxonomy" id="47886"/>
    <lineage>
        <taxon>Bacteria</taxon>
        <taxon>Pseudomonadati</taxon>
        <taxon>Pseudomonadota</taxon>
        <taxon>Gammaproteobacteria</taxon>
        <taxon>Pseudomonadales</taxon>
        <taxon>Pseudomonadaceae</taxon>
        <taxon>Pseudomonas</taxon>
    </lineage>
</organism>
<reference evidence="2 5" key="2">
    <citation type="submission" date="2020-10" db="EMBL/GenBank/DDBJ databases">
        <title>Genome sequences of Pseudomonas isolates.</title>
        <authorList>
            <person name="Wessels L."/>
            <person name="Reich F."/>
            <person name="Hammerl J."/>
        </authorList>
    </citation>
    <scope>NUCLEOTIDE SEQUENCE [LARGE SCALE GENOMIC DNA]</scope>
    <source>
        <strain evidence="2 5">20-MO00624-0</strain>
    </source>
</reference>
<dbReference type="InterPro" id="IPR050744">
    <property type="entry name" value="AI-2_Isomerase_LsrG"/>
</dbReference>
<evidence type="ECO:0000313" key="5">
    <source>
        <dbReference type="Proteomes" id="UP000626180"/>
    </source>
</evidence>
<dbReference type="Proteomes" id="UP000250443">
    <property type="component" value="Unassembled WGS sequence"/>
</dbReference>